<dbReference type="Proteomes" id="UP001183809">
    <property type="component" value="Unassembled WGS sequence"/>
</dbReference>
<name>A0ABU2U8D9_9ACTN</name>
<dbReference type="InterPro" id="IPR036388">
    <property type="entry name" value="WH-like_DNA-bd_sf"/>
</dbReference>
<evidence type="ECO:0000256" key="3">
    <source>
        <dbReference type="ARBA" id="ARBA00023163"/>
    </source>
</evidence>
<feature type="region of interest" description="Disordered" evidence="4">
    <location>
        <begin position="309"/>
        <end position="331"/>
    </location>
</feature>
<dbReference type="InterPro" id="IPR036390">
    <property type="entry name" value="WH_DNA-bd_sf"/>
</dbReference>
<reference evidence="7" key="1">
    <citation type="submission" date="2023-07" db="EMBL/GenBank/DDBJ databases">
        <title>30 novel species of actinomycetes from the DSMZ collection.</title>
        <authorList>
            <person name="Nouioui I."/>
        </authorList>
    </citation>
    <scope>NUCLEOTIDE SEQUENCE [LARGE SCALE GENOMIC DNA]</scope>
    <source>
        <strain evidence="7">DSM 41699</strain>
    </source>
</reference>
<dbReference type="InterPro" id="IPR026881">
    <property type="entry name" value="WYL_dom"/>
</dbReference>
<dbReference type="Pfam" id="PF13280">
    <property type="entry name" value="WYL"/>
    <property type="match status" value="1"/>
</dbReference>
<keyword evidence="1" id="KW-0805">Transcription regulation</keyword>
<keyword evidence="3" id="KW-0804">Transcription</keyword>
<feature type="domain" description="HTH deoR-type" evidence="5">
    <location>
        <begin position="4"/>
        <end position="63"/>
    </location>
</feature>
<dbReference type="Gene3D" id="1.10.10.10">
    <property type="entry name" value="Winged helix-like DNA-binding domain superfamily/Winged helix DNA-binding domain"/>
    <property type="match status" value="1"/>
</dbReference>
<keyword evidence="2" id="KW-0238">DNA-binding</keyword>
<comment type="caution">
    <text evidence="6">The sequence shown here is derived from an EMBL/GenBank/DDBJ whole genome shotgun (WGS) entry which is preliminary data.</text>
</comment>
<keyword evidence="7" id="KW-1185">Reference proteome</keyword>
<dbReference type="InterPro" id="IPR001034">
    <property type="entry name" value="DeoR_HTH"/>
</dbReference>
<evidence type="ECO:0000259" key="5">
    <source>
        <dbReference type="PROSITE" id="PS51000"/>
    </source>
</evidence>
<organism evidence="6 7">
    <name type="scientific">Streptomyces gibsoniae</name>
    <dbReference type="NCBI Taxonomy" id="3075529"/>
    <lineage>
        <taxon>Bacteria</taxon>
        <taxon>Bacillati</taxon>
        <taxon>Actinomycetota</taxon>
        <taxon>Actinomycetes</taxon>
        <taxon>Kitasatosporales</taxon>
        <taxon>Streptomycetaceae</taxon>
        <taxon>Streptomyces</taxon>
    </lineage>
</organism>
<dbReference type="InterPro" id="IPR018356">
    <property type="entry name" value="Tscrpt_reg_HTH_DeoR_CS"/>
</dbReference>
<sequence length="331" mass="36078">MTATSARLLRLLAVLSSRPSWTNTELAERLDVTERTVRRDIARLREAGYGIDSESGPYGGYRLGPGKRMAPLTLDDEEALAVFAALREAPGDDPAAMSALLKLRHLLPARVIERLDAVDGSSVDIMQPERGRVAVPLLFDIATACHRGERLTLTYRDARGSESRRQVDPHRLVRSPNRWYLVAFDVAKREWRTFRADRVVAAQTTGVGVELDDPPDAADMVTKMLVSDYPYYATARVAVSLARARQIVPPHVGSCRADGPDHTFITIGGVTPDSLAAALFRLPTPLSLVASDGVDEAVRHRAAQFVEAVQGAESDRSRQGVPPASGEAHGR</sequence>
<dbReference type="PROSITE" id="PS51000">
    <property type="entry name" value="HTH_DEOR_2"/>
    <property type="match status" value="1"/>
</dbReference>
<evidence type="ECO:0000313" key="6">
    <source>
        <dbReference type="EMBL" id="MDT0469434.1"/>
    </source>
</evidence>
<dbReference type="PANTHER" id="PTHR34580:SF3">
    <property type="entry name" value="PROTEIN PAFB"/>
    <property type="match status" value="1"/>
</dbReference>
<dbReference type="InterPro" id="IPR051534">
    <property type="entry name" value="CBASS_pafABC_assoc_protein"/>
</dbReference>
<proteinExistence type="predicted"/>
<gene>
    <name evidence="6" type="ORF">RM764_41890</name>
</gene>
<dbReference type="Pfam" id="PF08279">
    <property type="entry name" value="HTH_11"/>
    <property type="match status" value="1"/>
</dbReference>
<accession>A0ABU2U8D9</accession>
<dbReference type="EMBL" id="JAVREY010000109">
    <property type="protein sequence ID" value="MDT0469434.1"/>
    <property type="molecule type" value="Genomic_DNA"/>
</dbReference>
<evidence type="ECO:0000256" key="4">
    <source>
        <dbReference type="SAM" id="MobiDB-lite"/>
    </source>
</evidence>
<dbReference type="PANTHER" id="PTHR34580">
    <property type="match status" value="1"/>
</dbReference>
<evidence type="ECO:0000256" key="1">
    <source>
        <dbReference type="ARBA" id="ARBA00023015"/>
    </source>
</evidence>
<dbReference type="SMART" id="SM00420">
    <property type="entry name" value="HTH_DEOR"/>
    <property type="match status" value="1"/>
</dbReference>
<dbReference type="PROSITE" id="PS00894">
    <property type="entry name" value="HTH_DEOR_1"/>
    <property type="match status" value="1"/>
</dbReference>
<dbReference type="InterPro" id="IPR013196">
    <property type="entry name" value="HTH_11"/>
</dbReference>
<dbReference type="SUPFAM" id="SSF46785">
    <property type="entry name" value="Winged helix' DNA-binding domain"/>
    <property type="match status" value="1"/>
</dbReference>
<dbReference type="RefSeq" id="WP_311700864.1">
    <property type="nucleotide sequence ID" value="NZ_JAVREY010000109.1"/>
</dbReference>
<dbReference type="PROSITE" id="PS52050">
    <property type="entry name" value="WYL"/>
    <property type="match status" value="1"/>
</dbReference>
<evidence type="ECO:0000313" key="7">
    <source>
        <dbReference type="Proteomes" id="UP001183809"/>
    </source>
</evidence>
<evidence type="ECO:0000256" key="2">
    <source>
        <dbReference type="ARBA" id="ARBA00023125"/>
    </source>
</evidence>
<protein>
    <submittedName>
        <fullName evidence="6">WYL domain-containing protein</fullName>
    </submittedName>
</protein>